<evidence type="ECO:0000259" key="7">
    <source>
        <dbReference type="Pfam" id="PF04542"/>
    </source>
</evidence>
<accession>A0A6C0G631</accession>
<dbReference type="InterPro" id="IPR000838">
    <property type="entry name" value="RNA_pol_sigma70_ECF_CS"/>
</dbReference>
<proteinExistence type="inferred from homology"/>
<evidence type="ECO:0000313" key="9">
    <source>
        <dbReference type="EMBL" id="QHT63294.1"/>
    </source>
</evidence>
<protein>
    <recommendedName>
        <fullName evidence="6">RNA polymerase sigma factor</fullName>
    </recommendedName>
</protein>
<gene>
    <name evidence="9" type="ORF">GXP70_27240</name>
</gene>
<evidence type="ECO:0000256" key="4">
    <source>
        <dbReference type="ARBA" id="ARBA00023125"/>
    </source>
</evidence>
<dbReference type="InterPro" id="IPR007627">
    <property type="entry name" value="RNA_pol_sigma70_r2"/>
</dbReference>
<dbReference type="InterPro" id="IPR013324">
    <property type="entry name" value="RNA_pol_sigma_r3/r4-like"/>
</dbReference>
<dbReference type="NCBIfam" id="TIGR02937">
    <property type="entry name" value="sigma70-ECF"/>
    <property type="match status" value="1"/>
</dbReference>
<feature type="domain" description="RNA polymerase sigma factor 70 region 4 type 2" evidence="8">
    <location>
        <begin position="107"/>
        <end position="158"/>
    </location>
</feature>
<sequence>MSGPHDHQFDKLYELYYPQIRRFLSLKADMQTAEDLAQVTFMKAMANLSAFRGESSLFTWLSTIAANTLKNEYRRKHRSVETPANLSDMDQRYITVAFTSNVELRIDISRALVRLNQLDRDIISLHYDVGCTLKEAAELLGLRTSAVKNRLYRALAKLRSELQHGEDQGIMSIIDSISIVNKDGGRQANAADRTPDQAVIAQLSGHVDRICALFRHRPSTRLTIEVYPDLHAFHQAVHEPDAPNWFMGTIDGNTIRIASPLHPGPEHTYESILKSTVHLFAMWLVKDINPSVPKWIYQGIGGYEAGLMTKDYIRESVAPLVGRGDIPTFAELEDQTWDFETKKGFQFTYLLCEFVLTRYGVHAMNQWIRTPNDFEAAFRCTVEEFHDRWAADMRMRLNGSA</sequence>
<dbReference type="CDD" id="cd06171">
    <property type="entry name" value="Sigma70_r4"/>
    <property type="match status" value="1"/>
</dbReference>
<dbReference type="GO" id="GO:0016987">
    <property type="term" value="F:sigma factor activity"/>
    <property type="evidence" value="ECO:0007669"/>
    <property type="project" value="UniProtKB-KW"/>
</dbReference>
<keyword evidence="10" id="KW-1185">Reference proteome</keyword>
<dbReference type="SUPFAM" id="SSF88659">
    <property type="entry name" value="Sigma3 and sigma4 domains of RNA polymerase sigma factors"/>
    <property type="match status" value="1"/>
</dbReference>
<name>A0A6C0G631_9BACL</name>
<dbReference type="PANTHER" id="PTHR43133:SF8">
    <property type="entry name" value="RNA POLYMERASE SIGMA FACTOR HI_1459-RELATED"/>
    <property type="match status" value="1"/>
</dbReference>
<dbReference type="Pfam" id="PF04542">
    <property type="entry name" value="Sigma70_r2"/>
    <property type="match status" value="1"/>
</dbReference>
<reference evidence="9 10" key="1">
    <citation type="submission" date="2020-01" db="EMBL/GenBank/DDBJ databases">
        <title>Paenibacillus sp. nov., isolated from tomato rhizosphere.</title>
        <authorList>
            <person name="Weon H.-Y."/>
            <person name="Lee S.A."/>
        </authorList>
    </citation>
    <scope>NUCLEOTIDE SEQUENCE [LARGE SCALE GENOMIC DNA]</scope>
    <source>
        <strain evidence="9 10">12200R-189</strain>
    </source>
</reference>
<dbReference type="Gene3D" id="1.10.10.10">
    <property type="entry name" value="Winged helix-like DNA-binding domain superfamily/Winged helix DNA-binding domain"/>
    <property type="match status" value="1"/>
</dbReference>
<dbReference type="GO" id="GO:0006950">
    <property type="term" value="P:response to stress"/>
    <property type="evidence" value="ECO:0007669"/>
    <property type="project" value="UniProtKB-ARBA"/>
</dbReference>
<keyword evidence="5 6" id="KW-0804">Transcription</keyword>
<dbReference type="InterPro" id="IPR036388">
    <property type="entry name" value="WH-like_DNA-bd_sf"/>
</dbReference>
<dbReference type="InterPro" id="IPR013325">
    <property type="entry name" value="RNA_pol_sigma_r2"/>
</dbReference>
<dbReference type="KEGG" id="plyc:GXP70_27240"/>
<keyword evidence="4 6" id="KW-0238">DNA-binding</keyword>
<evidence type="ECO:0000313" key="10">
    <source>
        <dbReference type="Proteomes" id="UP000476064"/>
    </source>
</evidence>
<dbReference type="SUPFAM" id="SSF88946">
    <property type="entry name" value="Sigma2 domain of RNA polymerase sigma factors"/>
    <property type="match status" value="1"/>
</dbReference>
<evidence type="ECO:0000259" key="8">
    <source>
        <dbReference type="Pfam" id="PF08281"/>
    </source>
</evidence>
<dbReference type="GO" id="GO:0003677">
    <property type="term" value="F:DNA binding"/>
    <property type="evidence" value="ECO:0007669"/>
    <property type="project" value="UniProtKB-KW"/>
</dbReference>
<evidence type="ECO:0000256" key="3">
    <source>
        <dbReference type="ARBA" id="ARBA00023082"/>
    </source>
</evidence>
<keyword evidence="2 6" id="KW-0805">Transcription regulation</keyword>
<keyword evidence="3 6" id="KW-0731">Sigma factor</keyword>
<dbReference type="GO" id="GO:0006352">
    <property type="term" value="P:DNA-templated transcription initiation"/>
    <property type="evidence" value="ECO:0007669"/>
    <property type="project" value="InterPro"/>
</dbReference>
<dbReference type="InterPro" id="IPR014284">
    <property type="entry name" value="RNA_pol_sigma-70_dom"/>
</dbReference>
<dbReference type="InterPro" id="IPR039425">
    <property type="entry name" value="RNA_pol_sigma-70-like"/>
</dbReference>
<dbReference type="Gene3D" id="1.10.1740.10">
    <property type="match status" value="1"/>
</dbReference>
<evidence type="ECO:0000256" key="6">
    <source>
        <dbReference type="RuleBase" id="RU000716"/>
    </source>
</evidence>
<dbReference type="PANTHER" id="PTHR43133">
    <property type="entry name" value="RNA POLYMERASE ECF-TYPE SIGMA FACTO"/>
    <property type="match status" value="1"/>
</dbReference>
<comment type="similarity">
    <text evidence="1 6">Belongs to the sigma-70 factor family. ECF subfamily.</text>
</comment>
<dbReference type="InterPro" id="IPR013249">
    <property type="entry name" value="RNA_pol_sigma70_r4_t2"/>
</dbReference>
<dbReference type="Pfam" id="PF08281">
    <property type="entry name" value="Sigma70_r4_2"/>
    <property type="match status" value="1"/>
</dbReference>
<dbReference type="PROSITE" id="PS01063">
    <property type="entry name" value="SIGMA70_ECF"/>
    <property type="match status" value="1"/>
</dbReference>
<feature type="domain" description="RNA polymerase sigma-70 region 2" evidence="7">
    <location>
        <begin position="12"/>
        <end position="78"/>
    </location>
</feature>
<dbReference type="RefSeq" id="WP_162359728.1">
    <property type="nucleotide sequence ID" value="NZ_CP048209.1"/>
</dbReference>
<organism evidence="9 10">
    <name type="scientific">Paenibacillus lycopersici</name>
    <dbReference type="NCBI Taxonomy" id="2704462"/>
    <lineage>
        <taxon>Bacteria</taxon>
        <taxon>Bacillati</taxon>
        <taxon>Bacillota</taxon>
        <taxon>Bacilli</taxon>
        <taxon>Bacillales</taxon>
        <taxon>Paenibacillaceae</taxon>
        <taxon>Paenibacillus</taxon>
    </lineage>
</organism>
<dbReference type="Proteomes" id="UP000476064">
    <property type="component" value="Chromosome"/>
</dbReference>
<dbReference type="EMBL" id="CP048209">
    <property type="protein sequence ID" value="QHT63294.1"/>
    <property type="molecule type" value="Genomic_DNA"/>
</dbReference>
<evidence type="ECO:0000256" key="5">
    <source>
        <dbReference type="ARBA" id="ARBA00023163"/>
    </source>
</evidence>
<dbReference type="AlphaFoldDB" id="A0A6C0G631"/>
<evidence type="ECO:0000256" key="2">
    <source>
        <dbReference type="ARBA" id="ARBA00023015"/>
    </source>
</evidence>
<evidence type="ECO:0000256" key="1">
    <source>
        <dbReference type="ARBA" id="ARBA00010641"/>
    </source>
</evidence>